<dbReference type="EMBL" id="LT598467">
    <property type="protein sequence ID" value="SCU95504.1"/>
    <property type="molecule type" value="Genomic_DNA"/>
</dbReference>
<comment type="similarity">
    <text evidence="3">Belongs to the THOC3 family.</text>
</comment>
<feature type="region of interest" description="Disordered" evidence="5">
    <location>
        <begin position="369"/>
        <end position="417"/>
    </location>
</feature>
<dbReference type="Pfam" id="PF00400">
    <property type="entry name" value="WD40"/>
    <property type="match status" value="3"/>
</dbReference>
<dbReference type="Proteomes" id="UP000191024">
    <property type="component" value="Chromosome F"/>
</dbReference>
<sequence>MSSGTKLSESSTTVVKNYQEAIRDLYRDSFLKFDQKQYHDEHFQHTDSKLTRFKTSKAGNPVLDLQFNRKGSFLAYSRCDGSINFWNRTSVGTPRHTYVQCDPDIKMYTLTWNPSDEYQLATTSGTDSITVWDALTATVWRVFEVEKDAKMRLASYDPEGKWLATVLEPNRVQMLDVENEYSLLYEYRGNTVTPEIEAPTVASLAWNNDGSILLCGYDDGKIDVLQVSSSEITKLITLNGHMGCITSMSFDPQDRFFVVGSEDTMCTIWDLESLCCVRVIEACQEPILSIDVSRDGFCVAIVTENSANIYSAVAGELLYEVPSEFLPATRLKFVPDQEEFALSAKAGLVTEFVVPKAIGVSRPFATDVHKESQLRQSNRGPSINNRLQPKSRYTDEESRLPRRNASNRRSNARKFQL</sequence>
<feature type="compositionally biased region" description="Basic residues" evidence="5">
    <location>
        <begin position="401"/>
        <end position="417"/>
    </location>
</feature>
<gene>
    <name evidence="6" type="ORF">LAMI_0F02696G</name>
</gene>
<organism evidence="6 7">
    <name type="scientific">Lachancea mirantina</name>
    <dbReference type="NCBI Taxonomy" id="1230905"/>
    <lineage>
        <taxon>Eukaryota</taxon>
        <taxon>Fungi</taxon>
        <taxon>Dikarya</taxon>
        <taxon>Ascomycota</taxon>
        <taxon>Saccharomycotina</taxon>
        <taxon>Saccharomycetes</taxon>
        <taxon>Saccharomycetales</taxon>
        <taxon>Saccharomycetaceae</taxon>
        <taxon>Lachancea</taxon>
    </lineage>
</organism>
<dbReference type="InterPro" id="IPR040132">
    <property type="entry name" value="Tex1/THOC3"/>
</dbReference>
<feature type="compositionally biased region" description="Polar residues" evidence="5">
    <location>
        <begin position="374"/>
        <end position="388"/>
    </location>
</feature>
<dbReference type="InterPro" id="IPR015943">
    <property type="entry name" value="WD40/YVTN_repeat-like_dom_sf"/>
</dbReference>
<keyword evidence="1 4" id="KW-0853">WD repeat</keyword>
<dbReference type="GO" id="GO:0000445">
    <property type="term" value="C:THO complex part of transcription export complex"/>
    <property type="evidence" value="ECO:0007669"/>
    <property type="project" value="TreeGrafter"/>
</dbReference>
<dbReference type="STRING" id="1230905.A0A1G4JWN4"/>
<dbReference type="PANTHER" id="PTHR22839">
    <property type="entry name" value="THO COMPLEX SUBUNIT 3 THO3"/>
    <property type="match status" value="1"/>
</dbReference>
<dbReference type="InterPro" id="IPR036322">
    <property type="entry name" value="WD40_repeat_dom_sf"/>
</dbReference>
<name>A0A1G4JWN4_9SACH</name>
<dbReference type="PROSITE" id="PS50082">
    <property type="entry name" value="WD_REPEATS_2"/>
    <property type="match status" value="1"/>
</dbReference>
<dbReference type="GO" id="GO:0006406">
    <property type="term" value="P:mRNA export from nucleus"/>
    <property type="evidence" value="ECO:0007669"/>
    <property type="project" value="InterPro"/>
</dbReference>
<dbReference type="AlphaFoldDB" id="A0A1G4JWN4"/>
<accession>A0A1G4JWN4</accession>
<protein>
    <submittedName>
        <fullName evidence="6">LAMI_0F02696g1_1</fullName>
    </submittedName>
</protein>
<evidence type="ECO:0000313" key="7">
    <source>
        <dbReference type="Proteomes" id="UP000191024"/>
    </source>
</evidence>
<evidence type="ECO:0000256" key="4">
    <source>
        <dbReference type="PROSITE-ProRule" id="PRU00221"/>
    </source>
</evidence>
<dbReference type="SMART" id="SM00320">
    <property type="entry name" value="WD40"/>
    <property type="match status" value="5"/>
</dbReference>
<dbReference type="Gene3D" id="2.130.10.10">
    <property type="entry name" value="YVTN repeat-like/Quinoprotein amine dehydrogenase"/>
    <property type="match status" value="2"/>
</dbReference>
<evidence type="ECO:0000256" key="1">
    <source>
        <dbReference type="ARBA" id="ARBA00022574"/>
    </source>
</evidence>
<dbReference type="OrthoDB" id="340259at2759"/>
<feature type="repeat" description="WD" evidence="4">
    <location>
        <begin position="238"/>
        <end position="273"/>
    </location>
</feature>
<dbReference type="InterPro" id="IPR001680">
    <property type="entry name" value="WD40_rpt"/>
</dbReference>
<dbReference type="PROSITE" id="PS50294">
    <property type="entry name" value="WD_REPEATS_REGION"/>
    <property type="match status" value="1"/>
</dbReference>
<evidence type="ECO:0000256" key="3">
    <source>
        <dbReference type="ARBA" id="ARBA00046343"/>
    </source>
</evidence>
<dbReference type="PANTHER" id="PTHR22839:SF0">
    <property type="entry name" value="THO COMPLEX SUBUNIT 3"/>
    <property type="match status" value="1"/>
</dbReference>
<evidence type="ECO:0000256" key="2">
    <source>
        <dbReference type="ARBA" id="ARBA00022737"/>
    </source>
</evidence>
<reference evidence="7" key="1">
    <citation type="submission" date="2016-03" db="EMBL/GenBank/DDBJ databases">
        <authorList>
            <person name="Devillers H."/>
        </authorList>
    </citation>
    <scope>NUCLEOTIDE SEQUENCE [LARGE SCALE GENOMIC DNA]</scope>
</reference>
<evidence type="ECO:0000256" key="5">
    <source>
        <dbReference type="SAM" id="MobiDB-lite"/>
    </source>
</evidence>
<dbReference type="SUPFAM" id="SSF50978">
    <property type="entry name" value="WD40 repeat-like"/>
    <property type="match status" value="1"/>
</dbReference>
<keyword evidence="7" id="KW-1185">Reference proteome</keyword>
<evidence type="ECO:0000313" key="6">
    <source>
        <dbReference type="EMBL" id="SCU95504.1"/>
    </source>
</evidence>
<keyword evidence="2" id="KW-0677">Repeat</keyword>
<proteinExistence type="inferred from homology"/>